<reference evidence="3" key="1">
    <citation type="submission" date="2020-05" db="EMBL/GenBank/DDBJ databases">
        <title>Mycena genomes resolve the evolution of fungal bioluminescence.</title>
        <authorList>
            <person name="Tsai I.J."/>
        </authorList>
    </citation>
    <scope>NUCLEOTIDE SEQUENCE</scope>
    <source>
        <strain evidence="3">171206Taipei</strain>
    </source>
</reference>
<sequence length="462" mass="49437">MLPDLNVVLTGFAAFSATVGYAFARKIRPLPSRARAASVNQAQSLVDSTSAASLDAKEEAEDKPDLTEADPVSLKRKREPVHDDVPDLDYPLVCDDLPHRLILLIYSKNLYSIYPNKRRGGSVSDHDAAEENVVESVVEPIVEDPSEKAEPSATTDAEFQAVEIAQPRDEIAKPALLEADVANSFESSSSEPAATEALASEKPQNSEENPRSPTPEAVSSDAVVPRFGFTRTTASPRFVPLFPTTQRSSASSTAFSTFAGSSNPFFANAGSTTNLSTLVSSKPIWAAATSQSTAATADESDQKPNAIAAATPNACLPSTSQPPPTTGEEDESALLSLRGLTLFVKRGDAAFSSAVPGSLKLLLHKVSGNKRLLFRREPLWQVAMNTRIHGALRCTFDAREGVLRVILKESVEGDSTTLQTVIYAFKPGRTCRRSEFSAFAEALVVQAHQTGQEPVTEALSCS</sequence>
<feature type="region of interest" description="Disordered" evidence="1">
    <location>
        <begin position="48"/>
        <end position="80"/>
    </location>
</feature>
<dbReference type="AlphaFoldDB" id="A0A8H6W8A5"/>
<dbReference type="GeneID" id="59342560"/>
<dbReference type="Gene3D" id="2.30.29.30">
    <property type="entry name" value="Pleckstrin-homology domain (PH domain)/Phosphotyrosine-binding domain (PTB)"/>
    <property type="match status" value="1"/>
</dbReference>
<dbReference type="SUPFAM" id="SSF50729">
    <property type="entry name" value="PH domain-like"/>
    <property type="match status" value="1"/>
</dbReference>
<accession>A0A8H6W8A5</accession>
<dbReference type="Proteomes" id="UP000636479">
    <property type="component" value="Unassembled WGS sequence"/>
</dbReference>
<evidence type="ECO:0000313" key="3">
    <source>
        <dbReference type="EMBL" id="KAF7309479.1"/>
    </source>
</evidence>
<dbReference type="InterPro" id="IPR011993">
    <property type="entry name" value="PH-like_dom_sf"/>
</dbReference>
<proteinExistence type="predicted"/>
<dbReference type="OrthoDB" id="2357150at2759"/>
<dbReference type="EMBL" id="JACAZF010000003">
    <property type="protein sequence ID" value="KAF7309479.1"/>
    <property type="molecule type" value="Genomic_DNA"/>
</dbReference>
<feature type="region of interest" description="Disordered" evidence="1">
    <location>
        <begin position="310"/>
        <end position="330"/>
    </location>
</feature>
<name>A0A8H6W8A5_9AGAR</name>
<organism evidence="3 4">
    <name type="scientific">Mycena indigotica</name>
    <dbReference type="NCBI Taxonomy" id="2126181"/>
    <lineage>
        <taxon>Eukaryota</taxon>
        <taxon>Fungi</taxon>
        <taxon>Dikarya</taxon>
        <taxon>Basidiomycota</taxon>
        <taxon>Agaricomycotina</taxon>
        <taxon>Agaricomycetes</taxon>
        <taxon>Agaricomycetidae</taxon>
        <taxon>Agaricales</taxon>
        <taxon>Marasmiineae</taxon>
        <taxon>Mycenaceae</taxon>
        <taxon>Mycena</taxon>
    </lineage>
</organism>
<feature type="region of interest" description="Disordered" evidence="1">
    <location>
        <begin position="183"/>
        <end position="224"/>
    </location>
</feature>
<evidence type="ECO:0000313" key="4">
    <source>
        <dbReference type="Proteomes" id="UP000636479"/>
    </source>
</evidence>
<protein>
    <submittedName>
        <fullName evidence="3">RanBD1 domain-containing protein</fullName>
    </submittedName>
</protein>
<evidence type="ECO:0000259" key="2">
    <source>
        <dbReference type="PROSITE" id="PS50196"/>
    </source>
</evidence>
<dbReference type="RefSeq" id="XP_037222929.1">
    <property type="nucleotide sequence ID" value="XM_037360044.1"/>
</dbReference>
<feature type="compositionally biased region" description="Low complexity" evidence="1">
    <location>
        <begin position="183"/>
        <end position="201"/>
    </location>
</feature>
<feature type="domain" description="RanBD1" evidence="2">
    <location>
        <begin position="309"/>
        <end position="388"/>
    </location>
</feature>
<comment type="caution">
    <text evidence="3">The sequence shown here is derived from an EMBL/GenBank/DDBJ whole genome shotgun (WGS) entry which is preliminary data.</text>
</comment>
<keyword evidence="4" id="KW-1185">Reference proteome</keyword>
<dbReference type="PROSITE" id="PS50196">
    <property type="entry name" value="RANBD1"/>
    <property type="match status" value="1"/>
</dbReference>
<evidence type="ECO:0000256" key="1">
    <source>
        <dbReference type="SAM" id="MobiDB-lite"/>
    </source>
</evidence>
<gene>
    <name evidence="3" type="ORF">MIND_00318700</name>
</gene>
<dbReference type="InterPro" id="IPR000156">
    <property type="entry name" value="Ran_bind_dom"/>
</dbReference>